<evidence type="ECO:0000256" key="4">
    <source>
        <dbReference type="ARBA" id="ARBA00023002"/>
    </source>
</evidence>
<evidence type="ECO:0000256" key="2">
    <source>
        <dbReference type="ARBA" id="ARBA00022723"/>
    </source>
</evidence>
<dbReference type="Proteomes" id="UP000077266">
    <property type="component" value="Unassembled WGS sequence"/>
</dbReference>
<evidence type="ECO:0000313" key="6">
    <source>
        <dbReference type="EMBL" id="KZV84623.1"/>
    </source>
</evidence>
<name>A0A165DIK4_EXIGL</name>
<dbReference type="AlphaFoldDB" id="A0A165DIK4"/>
<evidence type="ECO:0000256" key="5">
    <source>
        <dbReference type="ARBA" id="ARBA00023004"/>
    </source>
</evidence>
<gene>
    <name evidence="6" type="ORF">EXIGLDRAFT_776354</name>
</gene>
<dbReference type="InParanoid" id="A0A165DIK4"/>
<dbReference type="PANTHER" id="PTHR46030:SF1">
    <property type="entry name" value="ALPHA-KETOGLUTARATE-DEPENDENT DIOXYGENASE ALKB HOMOLOG 6"/>
    <property type="match status" value="1"/>
</dbReference>
<dbReference type="SUPFAM" id="SSF51197">
    <property type="entry name" value="Clavaminate synthase-like"/>
    <property type="match status" value="1"/>
</dbReference>
<proteinExistence type="inferred from homology"/>
<keyword evidence="7" id="KW-1185">Reference proteome</keyword>
<reference evidence="6 7" key="1">
    <citation type="journal article" date="2016" name="Mol. Biol. Evol.">
        <title>Comparative Genomics of Early-Diverging Mushroom-Forming Fungi Provides Insights into the Origins of Lignocellulose Decay Capabilities.</title>
        <authorList>
            <person name="Nagy L.G."/>
            <person name="Riley R."/>
            <person name="Tritt A."/>
            <person name="Adam C."/>
            <person name="Daum C."/>
            <person name="Floudas D."/>
            <person name="Sun H."/>
            <person name="Yadav J.S."/>
            <person name="Pangilinan J."/>
            <person name="Larsson K.H."/>
            <person name="Matsuura K."/>
            <person name="Barry K."/>
            <person name="Labutti K."/>
            <person name="Kuo R."/>
            <person name="Ohm R.A."/>
            <person name="Bhattacharya S.S."/>
            <person name="Shirouzu T."/>
            <person name="Yoshinaga Y."/>
            <person name="Martin F.M."/>
            <person name="Grigoriev I.V."/>
            <person name="Hibbett D.S."/>
        </authorList>
    </citation>
    <scope>NUCLEOTIDE SEQUENCE [LARGE SCALE GENOMIC DNA]</scope>
    <source>
        <strain evidence="6 7">HHB12029</strain>
    </source>
</reference>
<dbReference type="OrthoDB" id="412814at2759"/>
<dbReference type="GO" id="GO:0046872">
    <property type="term" value="F:metal ion binding"/>
    <property type="evidence" value="ECO:0007669"/>
    <property type="project" value="UniProtKB-KW"/>
</dbReference>
<dbReference type="GO" id="GO:0005634">
    <property type="term" value="C:nucleus"/>
    <property type="evidence" value="ECO:0007669"/>
    <property type="project" value="TreeGrafter"/>
</dbReference>
<dbReference type="InterPro" id="IPR032862">
    <property type="entry name" value="ALKBH6"/>
</dbReference>
<keyword evidence="2" id="KW-0479">Metal-binding</keyword>
<evidence type="ECO:0000313" key="7">
    <source>
        <dbReference type="Proteomes" id="UP000077266"/>
    </source>
</evidence>
<protein>
    <submittedName>
        <fullName evidence="6">Uncharacterized protein</fullName>
    </submittedName>
</protein>
<dbReference type="EMBL" id="KV426217">
    <property type="protein sequence ID" value="KZV84623.1"/>
    <property type="molecule type" value="Genomic_DNA"/>
</dbReference>
<keyword evidence="5" id="KW-0408">Iron</keyword>
<keyword evidence="4" id="KW-0560">Oxidoreductase</keyword>
<dbReference type="Gene3D" id="2.60.120.1520">
    <property type="match status" value="1"/>
</dbReference>
<evidence type="ECO:0000256" key="3">
    <source>
        <dbReference type="ARBA" id="ARBA00022964"/>
    </source>
</evidence>
<dbReference type="GO" id="GO:0051213">
    <property type="term" value="F:dioxygenase activity"/>
    <property type="evidence" value="ECO:0007669"/>
    <property type="project" value="UniProtKB-KW"/>
</dbReference>
<organism evidence="6 7">
    <name type="scientific">Exidia glandulosa HHB12029</name>
    <dbReference type="NCBI Taxonomy" id="1314781"/>
    <lineage>
        <taxon>Eukaryota</taxon>
        <taxon>Fungi</taxon>
        <taxon>Dikarya</taxon>
        <taxon>Basidiomycota</taxon>
        <taxon>Agaricomycotina</taxon>
        <taxon>Agaricomycetes</taxon>
        <taxon>Auriculariales</taxon>
        <taxon>Exidiaceae</taxon>
        <taxon>Exidia</taxon>
    </lineage>
</organism>
<sequence>MTDSGPTPDYLEQYRVPCVPDVYYIPDFINHRARGGIPASSTKHPSRGIIKDGVLAGQSPRAPDPVTRLRESAKHGQPNHVIVNQYLAGQAVRSWPGVGSHTVFNYYKHADGPSKAGRAVDRTPRSLVITRSSLYTGHLHGIEERTQDVLGGDDGVKVTNAAEEARTGGTLTRETRMSSTCRDVERVLDVKRSGK</sequence>
<dbReference type="PANTHER" id="PTHR46030">
    <property type="entry name" value="ALPHA-KETOGLUTARATE-DEPENDENT DIOXYGENASE ALKB HOMOLOG 6"/>
    <property type="match status" value="1"/>
</dbReference>
<keyword evidence="3" id="KW-0223">Dioxygenase</keyword>
<comment type="similarity">
    <text evidence="1">Belongs to the alkB family.</text>
</comment>
<evidence type="ECO:0000256" key="1">
    <source>
        <dbReference type="ARBA" id="ARBA00007879"/>
    </source>
</evidence>
<accession>A0A165DIK4</accession>